<dbReference type="InterPro" id="IPR002220">
    <property type="entry name" value="DapA-like"/>
</dbReference>
<dbReference type="GO" id="GO:0008840">
    <property type="term" value="F:4-hydroxy-tetrahydrodipicolinate synthase activity"/>
    <property type="evidence" value="ECO:0007669"/>
    <property type="project" value="TreeGrafter"/>
</dbReference>
<organism evidence="5 6">
    <name type="scientific">Papiliotrema laurentii</name>
    <name type="common">Cryptococcus laurentii</name>
    <dbReference type="NCBI Taxonomy" id="5418"/>
    <lineage>
        <taxon>Eukaryota</taxon>
        <taxon>Fungi</taxon>
        <taxon>Dikarya</taxon>
        <taxon>Basidiomycota</taxon>
        <taxon>Agaricomycotina</taxon>
        <taxon>Tremellomycetes</taxon>
        <taxon>Tremellales</taxon>
        <taxon>Rhynchogastremaceae</taxon>
        <taxon>Papiliotrema</taxon>
    </lineage>
</organism>
<keyword evidence="1 2" id="KW-0456">Lyase</keyword>
<dbReference type="Proteomes" id="UP001182556">
    <property type="component" value="Unassembled WGS sequence"/>
</dbReference>
<dbReference type="PIRSF" id="PIRSF001365">
    <property type="entry name" value="DHDPS"/>
    <property type="match status" value="1"/>
</dbReference>
<dbReference type="PANTHER" id="PTHR12128:SF66">
    <property type="entry name" value="4-HYDROXY-2-OXOGLUTARATE ALDOLASE, MITOCHONDRIAL"/>
    <property type="match status" value="1"/>
</dbReference>
<dbReference type="EMBL" id="JAODAN010000004">
    <property type="protein sequence ID" value="KAK1925149.1"/>
    <property type="molecule type" value="Genomic_DNA"/>
</dbReference>
<gene>
    <name evidence="5" type="ORF">DB88DRAFT_488090</name>
</gene>
<dbReference type="InterPro" id="IPR013785">
    <property type="entry name" value="Aldolase_TIM"/>
</dbReference>
<evidence type="ECO:0000313" key="5">
    <source>
        <dbReference type="EMBL" id="KAK1925149.1"/>
    </source>
</evidence>
<dbReference type="Pfam" id="PF00701">
    <property type="entry name" value="DHDPS"/>
    <property type="match status" value="1"/>
</dbReference>
<dbReference type="Gene3D" id="3.20.20.70">
    <property type="entry name" value="Aldolase class I"/>
    <property type="match status" value="1"/>
</dbReference>
<evidence type="ECO:0000256" key="4">
    <source>
        <dbReference type="PIRSR" id="PIRSR001365-2"/>
    </source>
</evidence>
<feature type="active site" description="Proton donor/acceptor" evidence="3">
    <location>
        <position position="151"/>
    </location>
</feature>
<accession>A0AAD9L795</accession>
<evidence type="ECO:0000256" key="1">
    <source>
        <dbReference type="ARBA" id="ARBA00023239"/>
    </source>
</evidence>
<dbReference type="PRINTS" id="PR00146">
    <property type="entry name" value="DHPICSNTHASE"/>
</dbReference>
<feature type="active site" description="Schiff-base intermediate with substrate" evidence="3">
    <location>
        <position position="180"/>
    </location>
</feature>
<proteinExistence type="inferred from homology"/>
<keyword evidence="6" id="KW-1185">Reference proteome</keyword>
<reference evidence="5" key="1">
    <citation type="submission" date="2023-02" db="EMBL/GenBank/DDBJ databases">
        <title>Identification and recombinant expression of a fungal hydrolase from Papiliotrema laurentii that hydrolyzes apple cutin and clears colloidal polyester polyurethane.</title>
        <authorList>
            <consortium name="DOE Joint Genome Institute"/>
            <person name="Roman V.A."/>
            <person name="Bojanowski C."/>
            <person name="Crable B.R."/>
            <person name="Wagner D.N."/>
            <person name="Hung C.S."/>
            <person name="Nadeau L.J."/>
            <person name="Schratz L."/>
            <person name="Haridas S."/>
            <person name="Pangilinan J."/>
            <person name="Lipzen A."/>
            <person name="Na H."/>
            <person name="Yan M."/>
            <person name="Ng V."/>
            <person name="Grigoriev I.V."/>
            <person name="Spatafora J.W."/>
            <person name="Barlow D."/>
            <person name="Biffinger J."/>
            <person name="Kelley-Loughnane N."/>
            <person name="Varaljay V.A."/>
            <person name="Crookes-Goodson W.J."/>
        </authorList>
    </citation>
    <scope>NUCLEOTIDE SEQUENCE</scope>
    <source>
        <strain evidence="5">5307AH</strain>
    </source>
</reference>
<sequence>MVSNGVRRPLWRNGPGVPLTTPFKAGLDEIDHQALAKQVVRCAKAGINIVLLGTTGEASHLSNAERKAAVVTARRALDDAGLQDAPLLVGTGGGSLQTTLELTQEAADAGASHAIVILPGYFSFAMRNDRQAILDFFKGVMDRSPLPVMIYNFPGAAGGIDMSSDELSELADHDNCFGVKLTCGNIGKGHRIANYVRSAEYKKRKGAYLDSVVEGGDFQILPGFSDTLLSALTAHHTGCITSTGALFPKTIRRLYDQGLKGLAGDQAAFNEARQLQDRIARSDGIAVATSFQGAKHFLDHFVEQGLGGECRLPLGKIDEKTKRKVEEALKEDVEFENSL</sequence>
<name>A0AAD9L795_PAPLA</name>
<evidence type="ECO:0000256" key="2">
    <source>
        <dbReference type="PIRNR" id="PIRNR001365"/>
    </source>
</evidence>
<dbReference type="CDD" id="cd00408">
    <property type="entry name" value="DHDPS-like"/>
    <property type="match status" value="1"/>
</dbReference>
<dbReference type="PANTHER" id="PTHR12128">
    <property type="entry name" value="DIHYDRODIPICOLINATE SYNTHASE"/>
    <property type="match status" value="1"/>
</dbReference>
<evidence type="ECO:0000313" key="6">
    <source>
        <dbReference type="Proteomes" id="UP001182556"/>
    </source>
</evidence>
<dbReference type="AlphaFoldDB" id="A0AAD9L795"/>
<comment type="caution">
    <text evidence="5">The sequence shown here is derived from an EMBL/GenBank/DDBJ whole genome shotgun (WGS) entry which is preliminary data.</text>
</comment>
<evidence type="ECO:0000256" key="3">
    <source>
        <dbReference type="PIRSR" id="PIRSR001365-1"/>
    </source>
</evidence>
<feature type="binding site" evidence="4">
    <location>
        <position position="55"/>
    </location>
    <ligand>
        <name>pyruvate</name>
        <dbReference type="ChEBI" id="CHEBI:15361"/>
    </ligand>
</feature>
<dbReference type="SUPFAM" id="SSF51569">
    <property type="entry name" value="Aldolase"/>
    <property type="match status" value="1"/>
</dbReference>
<feature type="binding site" evidence="4">
    <location>
        <position position="240"/>
    </location>
    <ligand>
        <name>pyruvate</name>
        <dbReference type="ChEBI" id="CHEBI:15361"/>
    </ligand>
</feature>
<comment type="similarity">
    <text evidence="2">Belongs to the DapA family.</text>
</comment>
<dbReference type="SMART" id="SM01130">
    <property type="entry name" value="DHDPS"/>
    <property type="match status" value="1"/>
</dbReference>
<protein>
    <submittedName>
        <fullName evidence="5">Dihydrodipicolinate synthase</fullName>
    </submittedName>
</protein>